<organism evidence="1 2">
    <name type="scientific">Araneus ventricosus</name>
    <name type="common">Orbweaver spider</name>
    <name type="synonym">Epeira ventricosa</name>
    <dbReference type="NCBI Taxonomy" id="182803"/>
    <lineage>
        <taxon>Eukaryota</taxon>
        <taxon>Metazoa</taxon>
        <taxon>Ecdysozoa</taxon>
        <taxon>Arthropoda</taxon>
        <taxon>Chelicerata</taxon>
        <taxon>Arachnida</taxon>
        <taxon>Araneae</taxon>
        <taxon>Araneomorphae</taxon>
        <taxon>Entelegynae</taxon>
        <taxon>Araneoidea</taxon>
        <taxon>Araneidae</taxon>
        <taxon>Araneus</taxon>
    </lineage>
</organism>
<protein>
    <submittedName>
        <fullName evidence="1">Uncharacterized protein</fullName>
    </submittedName>
</protein>
<name>A0A4Y2A1A4_ARAVE</name>
<gene>
    <name evidence="1" type="ORF">AVEN_159521_1</name>
</gene>
<evidence type="ECO:0000313" key="1">
    <source>
        <dbReference type="EMBL" id="GBL73542.1"/>
    </source>
</evidence>
<accession>A0A4Y2A1A4</accession>
<dbReference type="Proteomes" id="UP000499080">
    <property type="component" value="Unassembled WGS sequence"/>
</dbReference>
<reference evidence="1 2" key="1">
    <citation type="journal article" date="2019" name="Sci. Rep.">
        <title>Orb-weaving spider Araneus ventricosus genome elucidates the spidroin gene catalogue.</title>
        <authorList>
            <person name="Kono N."/>
            <person name="Nakamura H."/>
            <person name="Ohtoshi R."/>
            <person name="Moran D.A.P."/>
            <person name="Shinohara A."/>
            <person name="Yoshida Y."/>
            <person name="Fujiwara M."/>
            <person name="Mori M."/>
            <person name="Tomita M."/>
            <person name="Arakawa K."/>
        </authorList>
    </citation>
    <scope>NUCLEOTIDE SEQUENCE [LARGE SCALE GENOMIC DNA]</scope>
</reference>
<dbReference type="AlphaFoldDB" id="A0A4Y2A1A4"/>
<keyword evidence="2" id="KW-1185">Reference proteome</keyword>
<evidence type="ECO:0000313" key="2">
    <source>
        <dbReference type="Proteomes" id="UP000499080"/>
    </source>
</evidence>
<dbReference type="EMBL" id="BGPR01000003">
    <property type="protein sequence ID" value="GBL73542.1"/>
    <property type="molecule type" value="Genomic_DNA"/>
</dbReference>
<comment type="caution">
    <text evidence="1">The sequence shown here is derived from an EMBL/GenBank/DDBJ whole genome shotgun (WGS) entry which is preliminary data.</text>
</comment>
<sequence length="128" mass="14208">MRSNGLSFHELHLRFALFPVVGTGRIYVARGLVSASVVSRILAVNKTHIKGKRPGQTAPFPDSTSVCSKFDFDLILSCHGEFDASNLKRTCHKFAVTTRATLACKTRLPQVRRDKPHVCKTSLAQRDN</sequence>
<proteinExistence type="predicted"/>